<keyword evidence="9" id="KW-0472">Membrane</keyword>
<keyword evidence="11" id="KW-1185">Reference proteome</keyword>
<keyword evidence="4" id="KW-0560">Oxidoreductase</keyword>
<sequence length="568" mass="64639">MDEPLITQLLRVAGAILAILVTTFVIKLYRVRSFIRGLQKQGLVRSQNPFGDQPPISFPLKKHRLTDLKPMPPHHWLLGHIPLSASIIGSLPPYAHGVYVGDQIRQRYPHLDSAFYLDNWPLAAPILVALKPDMLYQLTQANQIPKDKGIRAFLKPLTGESDLVTLEGDTWKYWRAIFNPGFSAGHVSSLVPGMIEEIKIFKDLLKKHAKSGKMIFLEDASLNLTIYIIGRVAMDHRFCSQTSYNEMTAALRRQLLWCTTGMNINLLEYINIFRPFVHAYNSYRMNRYLSRELDKRYRSIKGTEIQKKDKSIVDLALKAYLAENPSATGIDKSFQNFAMAQIKLFIFAGHDTTSAGAIFTYHLLSQHPNALEKVRAEHTEVLGANIEDAESVITSKPQLLNQLTYTIAVIKESLRIYPTVAALRDGQSYFSLIGDNGLRFPTERTIVWGDHYATHHNPAHWPRAEEFLPERWIVAEGDELYPPKNGWRPFERGPRNCIGQEVAMTEIKLMLALTIRDFDFKDAYEEYDDMKGNPKGLNVNGQRAYMMLRGGGHPADHYPCKVAFAKQK</sequence>
<dbReference type="InterPro" id="IPR050196">
    <property type="entry name" value="Cytochrome_P450_Monoox"/>
</dbReference>
<evidence type="ECO:0000313" key="10">
    <source>
        <dbReference type="EMBL" id="TGO74160.1"/>
    </source>
</evidence>
<dbReference type="PANTHER" id="PTHR24291">
    <property type="entry name" value="CYTOCHROME P450 FAMILY 4"/>
    <property type="match status" value="1"/>
</dbReference>
<dbReference type="InterPro" id="IPR002401">
    <property type="entry name" value="Cyt_P450_E_grp-I"/>
</dbReference>
<dbReference type="InterPro" id="IPR001128">
    <property type="entry name" value="Cyt_P450"/>
</dbReference>
<keyword evidence="9" id="KW-1133">Transmembrane helix</keyword>
<dbReference type="STRING" id="278938.A0A4Z1JRF5"/>
<evidence type="ECO:0000256" key="7">
    <source>
        <dbReference type="ARBA" id="ARBA00023033"/>
    </source>
</evidence>
<dbReference type="Gene3D" id="1.10.630.10">
    <property type="entry name" value="Cytochrome P450"/>
    <property type="match status" value="1"/>
</dbReference>
<evidence type="ECO:0000313" key="11">
    <source>
        <dbReference type="Proteomes" id="UP000297229"/>
    </source>
</evidence>
<evidence type="ECO:0000256" key="5">
    <source>
        <dbReference type="ARBA" id="ARBA00023004"/>
    </source>
</evidence>
<evidence type="ECO:0000256" key="6">
    <source>
        <dbReference type="ARBA" id="ARBA00023026"/>
    </source>
</evidence>
<comment type="similarity">
    <text evidence="1">Belongs to the cytochrome P450 family.</text>
</comment>
<proteinExistence type="inferred from homology"/>
<keyword evidence="7" id="KW-0503">Monooxygenase</keyword>
<keyword evidence="5 8" id="KW-0408">Iron</keyword>
<protein>
    <submittedName>
        <fullName evidence="10">Uncharacterized protein</fullName>
    </submittedName>
</protein>
<evidence type="ECO:0000256" key="4">
    <source>
        <dbReference type="ARBA" id="ARBA00023002"/>
    </source>
</evidence>
<dbReference type="SUPFAM" id="SSF48264">
    <property type="entry name" value="Cytochrome P450"/>
    <property type="match status" value="1"/>
</dbReference>
<dbReference type="Proteomes" id="UP000297229">
    <property type="component" value="Unassembled WGS sequence"/>
</dbReference>
<dbReference type="PRINTS" id="PR00385">
    <property type="entry name" value="P450"/>
</dbReference>
<keyword evidence="2 8" id="KW-0349">Heme</keyword>
<dbReference type="GO" id="GO:0004497">
    <property type="term" value="F:monooxygenase activity"/>
    <property type="evidence" value="ECO:0007669"/>
    <property type="project" value="UniProtKB-KW"/>
</dbReference>
<comment type="caution">
    <text evidence="10">The sequence shown here is derived from an EMBL/GenBank/DDBJ whole genome shotgun (WGS) entry which is preliminary data.</text>
</comment>
<dbReference type="Pfam" id="PF00067">
    <property type="entry name" value="p450"/>
    <property type="match status" value="1"/>
</dbReference>
<evidence type="ECO:0000256" key="2">
    <source>
        <dbReference type="ARBA" id="ARBA00022617"/>
    </source>
</evidence>
<gene>
    <name evidence="10" type="ORF">BELL_0304g00160</name>
</gene>
<organism evidence="10 11">
    <name type="scientific">Botrytis elliptica</name>
    <dbReference type="NCBI Taxonomy" id="278938"/>
    <lineage>
        <taxon>Eukaryota</taxon>
        <taxon>Fungi</taxon>
        <taxon>Dikarya</taxon>
        <taxon>Ascomycota</taxon>
        <taxon>Pezizomycotina</taxon>
        <taxon>Leotiomycetes</taxon>
        <taxon>Helotiales</taxon>
        <taxon>Sclerotiniaceae</taxon>
        <taxon>Botrytis</taxon>
    </lineage>
</organism>
<evidence type="ECO:0000256" key="1">
    <source>
        <dbReference type="ARBA" id="ARBA00010617"/>
    </source>
</evidence>
<feature type="transmembrane region" description="Helical" evidence="9">
    <location>
        <begin position="12"/>
        <end position="29"/>
    </location>
</feature>
<dbReference type="AlphaFoldDB" id="A0A4Z1JRF5"/>
<keyword evidence="9" id="KW-0812">Transmembrane</keyword>
<dbReference type="InterPro" id="IPR036396">
    <property type="entry name" value="Cyt_P450_sf"/>
</dbReference>
<accession>A0A4Z1JRF5</accession>
<keyword evidence="3 8" id="KW-0479">Metal-binding</keyword>
<dbReference type="PANTHER" id="PTHR24291:SF50">
    <property type="entry name" value="BIFUNCTIONAL ALBAFLAVENONE MONOOXYGENASE_TERPENE SYNTHASE"/>
    <property type="match status" value="1"/>
</dbReference>
<dbReference type="EMBL" id="PQXM01000302">
    <property type="protein sequence ID" value="TGO74160.1"/>
    <property type="molecule type" value="Genomic_DNA"/>
</dbReference>
<dbReference type="CDD" id="cd11051">
    <property type="entry name" value="CYP59-like"/>
    <property type="match status" value="1"/>
</dbReference>
<feature type="binding site" description="axial binding residue" evidence="8">
    <location>
        <position position="497"/>
    </location>
    <ligand>
        <name>heme</name>
        <dbReference type="ChEBI" id="CHEBI:30413"/>
    </ligand>
    <ligandPart>
        <name>Fe</name>
        <dbReference type="ChEBI" id="CHEBI:18248"/>
    </ligandPart>
</feature>
<evidence type="ECO:0000256" key="3">
    <source>
        <dbReference type="ARBA" id="ARBA00022723"/>
    </source>
</evidence>
<dbReference type="GO" id="GO:0005506">
    <property type="term" value="F:iron ion binding"/>
    <property type="evidence" value="ECO:0007669"/>
    <property type="project" value="InterPro"/>
</dbReference>
<dbReference type="GO" id="GO:0016705">
    <property type="term" value="F:oxidoreductase activity, acting on paired donors, with incorporation or reduction of molecular oxygen"/>
    <property type="evidence" value="ECO:0007669"/>
    <property type="project" value="InterPro"/>
</dbReference>
<evidence type="ECO:0000256" key="8">
    <source>
        <dbReference type="PIRSR" id="PIRSR602401-1"/>
    </source>
</evidence>
<evidence type="ECO:0000256" key="9">
    <source>
        <dbReference type="SAM" id="Phobius"/>
    </source>
</evidence>
<keyword evidence="6" id="KW-0843">Virulence</keyword>
<dbReference type="GO" id="GO:0020037">
    <property type="term" value="F:heme binding"/>
    <property type="evidence" value="ECO:0007669"/>
    <property type="project" value="InterPro"/>
</dbReference>
<name>A0A4Z1JRF5_9HELO</name>
<reference evidence="10 11" key="1">
    <citation type="submission" date="2017-12" db="EMBL/GenBank/DDBJ databases">
        <title>Comparative genomics of Botrytis spp.</title>
        <authorList>
            <person name="Valero-Jimenez C.A."/>
            <person name="Tapia P."/>
            <person name="Veloso J."/>
            <person name="Silva-Moreno E."/>
            <person name="Staats M."/>
            <person name="Valdes J.H."/>
            <person name="Van Kan J.A.L."/>
        </authorList>
    </citation>
    <scope>NUCLEOTIDE SEQUENCE [LARGE SCALE GENOMIC DNA]</scope>
    <source>
        <strain evidence="10 11">Be9601</strain>
    </source>
</reference>
<dbReference type="PRINTS" id="PR00463">
    <property type="entry name" value="EP450I"/>
</dbReference>
<comment type="cofactor">
    <cofactor evidence="8">
        <name>heme</name>
        <dbReference type="ChEBI" id="CHEBI:30413"/>
    </cofactor>
</comment>